<evidence type="ECO:0000256" key="8">
    <source>
        <dbReference type="PIRSR" id="PIRSR005096-3"/>
    </source>
</evidence>
<dbReference type="GO" id="GO:0004034">
    <property type="term" value="F:aldose 1-epimerase activity"/>
    <property type="evidence" value="ECO:0007669"/>
    <property type="project" value="UniProtKB-EC"/>
</dbReference>
<feature type="active site" description="Proton acceptor" evidence="6">
    <location>
        <position position="292"/>
    </location>
</feature>
<dbReference type="PANTHER" id="PTHR10091:SF0">
    <property type="entry name" value="GALACTOSE MUTAROTASE"/>
    <property type="match status" value="1"/>
</dbReference>
<proteinExistence type="inferred from homology"/>
<dbReference type="InterPro" id="IPR014718">
    <property type="entry name" value="GH-type_carb-bd"/>
</dbReference>
<dbReference type="AlphaFoldDB" id="A0A418ZR48"/>
<evidence type="ECO:0000256" key="7">
    <source>
        <dbReference type="PIRSR" id="PIRSR005096-2"/>
    </source>
</evidence>
<keyword evidence="4 5" id="KW-0119">Carbohydrate metabolism</keyword>
<dbReference type="Proteomes" id="UP000283587">
    <property type="component" value="Unassembled WGS sequence"/>
</dbReference>
<comment type="similarity">
    <text evidence="2 5">Belongs to the aldose epimerase family.</text>
</comment>
<dbReference type="EC" id="5.1.3.3" evidence="5"/>
<evidence type="ECO:0000256" key="3">
    <source>
        <dbReference type="ARBA" id="ARBA00023235"/>
    </source>
</evidence>
<comment type="caution">
    <text evidence="9">The sequence shown here is derived from an EMBL/GenBank/DDBJ whole genome shotgun (WGS) entry which is preliminary data.</text>
</comment>
<keyword evidence="3 5" id="KW-0413">Isomerase</keyword>
<feature type="binding site" evidence="7">
    <location>
        <position position="229"/>
    </location>
    <ligand>
        <name>beta-D-galactose</name>
        <dbReference type="ChEBI" id="CHEBI:27667"/>
    </ligand>
</feature>
<evidence type="ECO:0000256" key="6">
    <source>
        <dbReference type="PIRSR" id="PIRSR005096-1"/>
    </source>
</evidence>
<gene>
    <name evidence="9" type="ORF">D3P05_23530</name>
</gene>
<dbReference type="GO" id="GO:0033499">
    <property type="term" value="P:galactose catabolic process via UDP-galactose, Leloir pathway"/>
    <property type="evidence" value="ECO:0007669"/>
    <property type="project" value="TreeGrafter"/>
</dbReference>
<dbReference type="CDD" id="cd09019">
    <property type="entry name" value="galactose_mutarotase_like"/>
    <property type="match status" value="1"/>
</dbReference>
<dbReference type="UniPathway" id="UPA00242"/>
<dbReference type="PIRSF" id="PIRSF005096">
    <property type="entry name" value="GALM"/>
    <property type="match status" value="1"/>
</dbReference>
<evidence type="ECO:0000256" key="4">
    <source>
        <dbReference type="ARBA" id="ARBA00023277"/>
    </source>
</evidence>
<reference evidence="10" key="1">
    <citation type="submission" date="2018-09" db="EMBL/GenBank/DDBJ databases">
        <title>Paracoccus onubensis nov. sp. a moderate halophilic bacterium isolated from Gruta de las Maravillas (Aracena, Spain).</title>
        <authorList>
            <person name="Jurado V."/>
            <person name="Gutierrez-Patricio S."/>
            <person name="Gonzalez-Pimentel J.L."/>
            <person name="Miller A.Z."/>
            <person name="Laiz L."/>
            <person name="Saiz-Jimenez C."/>
        </authorList>
    </citation>
    <scope>NUCLEOTIDE SEQUENCE [LARGE SCALE GENOMIC DNA]</scope>
    <source>
        <strain evidence="10">DSM 26381</strain>
    </source>
</reference>
<dbReference type="OrthoDB" id="9779408at2"/>
<feature type="active site" description="Proton donor" evidence="6">
    <location>
        <position position="171"/>
    </location>
</feature>
<dbReference type="EMBL" id="QZEW01000198">
    <property type="protein sequence ID" value="RJK98918.1"/>
    <property type="molecule type" value="Genomic_DNA"/>
</dbReference>
<dbReference type="InterPro" id="IPR008183">
    <property type="entry name" value="Aldose_1/G6P_1-epimerase"/>
</dbReference>
<organism evidence="9 10">
    <name type="scientific">Paracoccus siganidrum</name>
    <dbReference type="NCBI Taxonomy" id="1276757"/>
    <lineage>
        <taxon>Bacteria</taxon>
        <taxon>Pseudomonadati</taxon>
        <taxon>Pseudomonadota</taxon>
        <taxon>Alphaproteobacteria</taxon>
        <taxon>Rhodobacterales</taxon>
        <taxon>Paracoccaceae</taxon>
        <taxon>Paracoccus</taxon>
    </lineage>
</organism>
<evidence type="ECO:0000256" key="1">
    <source>
        <dbReference type="ARBA" id="ARBA00005028"/>
    </source>
</evidence>
<evidence type="ECO:0000256" key="5">
    <source>
        <dbReference type="PIRNR" id="PIRNR005096"/>
    </source>
</evidence>
<dbReference type="RefSeq" id="WP_119901151.1">
    <property type="nucleotide sequence ID" value="NZ_QNRC01000006.1"/>
</dbReference>
<sequence length="326" mass="34888">MSAGATLTLPDGRAVRQVALRGGGLSAKVLTLGAILQDLRLEGVDHPLVLGCPKVADYLGPGRYLGAVVGRYANRIAGARFGLEGRVFRTDPNFLGRHTLHGGADGVDIHIWRIEELAPDHVAMRLDLPDGHMGFPGNLRIGVTIALRDGALSLDFAAETDAPTPCSLAHHGYFDLDGTGDVRDHRLRIAAAHYLPVDAELIPLPGTAPVAGTRFDFRAPRRIGPGGHDHNFCLSDGPVAARVVAELTGLSGLSMQVETDAPGLQLYDGGHFDGVPGLEGRLYGPHAGLALETQHWPDAPNRPDFPDAILRPGGIYRHHVAYRFRR</sequence>
<dbReference type="InterPro" id="IPR047215">
    <property type="entry name" value="Galactose_mutarotase-like"/>
</dbReference>
<dbReference type="Pfam" id="PF01263">
    <property type="entry name" value="Aldose_epim"/>
    <property type="match status" value="1"/>
</dbReference>
<evidence type="ECO:0000313" key="9">
    <source>
        <dbReference type="EMBL" id="RJK98918.1"/>
    </source>
</evidence>
<protein>
    <recommendedName>
        <fullName evidence="5">Aldose 1-epimerase</fullName>
        <ecNumber evidence="5">5.1.3.3</ecNumber>
    </recommendedName>
</protein>
<dbReference type="InterPro" id="IPR015443">
    <property type="entry name" value="Aldose_1-epimerase"/>
</dbReference>
<name>A0A418ZR48_9RHOB</name>
<evidence type="ECO:0000313" key="10">
    <source>
        <dbReference type="Proteomes" id="UP000283587"/>
    </source>
</evidence>
<dbReference type="GO" id="GO:0030246">
    <property type="term" value="F:carbohydrate binding"/>
    <property type="evidence" value="ECO:0007669"/>
    <property type="project" value="InterPro"/>
</dbReference>
<feature type="binding site" evidence="8">
    <location>
        <begin position="171"/>
        <end position="173"/>
    </location>
    <ligand>
        <name>beta-D-galactose</name>
        <dbReference type="ChEBI" id="CHEBI:27667"/>
    </ligand>
</feature>
<dbReference type="SUPFAM" id="SSF74650">
    <property type="entry name" value="Galactose mutarotase-like"/>
    <property type="match status" value="1"/>
</dbReference>
<evidence type="ECO:0000256" key="2">
    <source>
        <dbReference type="ARBA" id="ARBA00006206"/>
    </source>
</evidence>
<comment type="catalytic activity">
    <reaction evidence="5">
        <text>alpha-D-glucose = beta-D-glucose</text>
        <dbReference type="Rhea" id="RHEA:10264"/>
        <dbReference type="ChEBI" id="CHEBI:15903"/>
        <dbReference type="ChEBI" id="CHEBI:17925"/>
        <dbReference type="EC" id="5.1.3.3"/>
    </reaction>
</comment>
<feature type="binding site" evidence="8">
    <location>
        <begin position="74"/>
        <end position="75"/>
    </location>
    <ligand>
        <name>beta-D-galactose</name>
        <dbReference type="ChEBI" id="CHEBI:27667"/>
    </ligand>
</feature>
<dbReference type="InterPro" id="IPR011013">
    <property type="entry name" value="Gal_mutarotase_sf_dom"/>
</dbReference>
<keyword evidence="10" id="KW-1185">Reference proteome</keyword>
<dbReference type="PANTHER" id="PTHR10091">
    <property type="entry name" value="ALDOSE-1-EPIMERASE"/>
    <property type="match status" value="1"/>
</dbReference>
<dbReference type="GO" id="GO:0005737">
    <property type="term" value="C:cytoplasm"/>
    <property type="evidence" value="ECO:0007669"/>
    <property type="project" value="TreeGrafter"/>
</dbReference>
<comment type="pathway">
    <text evidence="1 5">Carbohydrate metabolism; hexose metabolism.</text>
</comment>
<accession>A0A418ZR48</accession>
<dbReference type="GO" id="GO:0006006">
    <property type="term" value="P:glucose metabolic process"/>
    <property type="evidence" value="ECO:0007669"/>
    <property type="project" value="TreeGrafter"/>
</dbReference>
<dbReference type="Gene3D" id="2.70.98.10">
    <property type="match status" value="1"/>
</dbReference>
<dbReference type="NCBIfam" id="NF008277">
    <property type="entry name" value="PRK11055.1"/>
    <property type="match status" value="1"/>
</dbReference>